<proteinExistence type="predicted"/>
<keyword evidence="1" id="KW-0732">Signal</keyword>
<evidence type="ECO:0000313" key="2">
    <source>
        <dbReference type="EMBL" id="MEQ2278398.1"/>
    </source>
</evidence>
<feature type="signal peptide" evidence="1">
    <location>
        <begin position="1"/>
        <end position="28"/>
    </location>
</feature>
<protein>
    <submittedName>
        <fullName evidence="2">Uncharacterized protein</fullName>
    </submittedName>
</protein>
<feature type="non-terminal residue" evidence="2">
    <location>
        <position position="1"/>
    </location>
</feature>
<comment type="caution">
    <text evidence="2">The sequence shown here is derived from an EMBL/GenBank/DDBJ whole genome shotgun (WGS) entry which is preliminary data.</text>
</comment>
<organism evidence="2 3">
    <name type="scientific">Xenotaenia resolanae</name>
    <dbReference type="NCBI Taxonomy" id="208358"/>
    <lineage>
        <taxon>Eukaryota</taxon>
        <taxon>Metazoa</taxon>
        <taxon>Chordata</taxon>
        <taxon>Craniata</taxon>
        <taxon>Vertebrata</taxon>
        <taxon>Euteleostomi</taxon>
        <taxon>Actinopterygii</taxon>
        <taxon>Neopterygii</taxon>
        <taxon>Teleostei</taxon>
        <taxon>Neoteleostei</taxon>
        <taxon>Acanthomorphata</taxon>
        <taxon>Ovalentaria</taxon>
        <taxon>Atherinomorphae</taxon>
        <taxon>Cyprinodontiformes</taxon>
        <taxon>Goodeidae</taxon>
        <taxon>Xenotaenia</taxon>
    </lineage>
</organism>
<evidence type="ECO:0000256" key="1">
    <source>
        <dbReference type="SAM" id="SignalP"/>
    </source>
</evidence>
<feature type="chain" id="PRO_5046356767" evidence="1">
    <location>
        <begin position="29"/>
        <end position="60"/>
    </location>
</feature>
<keyword evidence="3" id="KW-1185">Reference proteome</keyword>
<sequence length="60" mass="7131">QHIFELPASHQLFHWFFMYTLFLRPVSWGVCQPCIHFQAPPAYLNLTSDLRVPPTAFREK</sequence>
<name>A0ABV0XAQ2_9TELE</name>
<gene>
    <name evidence="2" type="ORF">XENORESO_017776</name>
</gene>
<dbReference type="Proteomes" id="UP001444071">
    <property type="component" value="Unassembled WGS sequence"/>
</dbReference>
<reference evidence="2 3" key="1">
    <citation type="submission" date="2021-06" db="EMBL/GenBank/DDBJ databases">
        <authorList>
            <person name="Palmer J.M."/>
        </authorList>
    </citation>
    <scope>NUCLEOTIDE SEQUENCE [LARGE SCALE GENOMIC DNA]</scope>
    <source>
        <strain evidence="2 3">XR_2019</strain>
        <tissue evidence="2">Muscle</tissue>
    </source>
</reference>
<accession>A0ABV0XAQ2</accession>
<evidence type="ECO:0000313" key="3">
    <source>
        <dbReference type="Proteomes" id="UP001444071"/>
    </source>
</evidence>
<dbReference type="EMBL" id="JAHRIM010096209">
    <property type="protein sequence ID" value="MEQ2278398.1"/>
    <property type="molecule type" value="Genomic_DNA"/>
</dbReference>